<proteinExistence type="predicted"/>
<evidence type="ECO:0000256" key="1">
    <source>
        <dbReference type="SAM" id="MobiDB-lite"/>
    </source>
</evidence>
<sequence>MAANGISSNVKATNRKATNETRKLHPLKLPPLNLSSLNKMLLSGRPSSGRPLSGIPPLSGRHTLKKSSRSRSRSNPRLGTPNTPRISPPVNANPRFYTENLSLDPPTYIPNVVIEEIPLSELERRVRICEEILYIMNKDINSTRRVITNYLNNLVYMPYIPEFLTSRVSPNPMGIITNIHINPSKTECVVDSGKMSYLSLDPNETNFLNKLPILAQFGIWEKSYAEFKANANKNRERRMMAPVNARESARRRRTEVEAKGWEAFAADSARSWEAFVTEKPLNDKPLNVEIITFETISKALFETRLQIHEYEKFPRNAEGKRINLSLLPYTVSPN</sequence>
<evidence type="ECO:0000313" key="2">
    <source>
        <dbReference type="EMBL" id="QHU05614.1"/>
    </source>
</evidence>
<protein>
    <submittedName>
        <fullName evidence="2">Uncharacterized protein</fullName>
    </submittedName>
</protein>
<feature type="compositionally biased region" description="Polar residues" evidence="1">
    <location>
        <begin position="75"/>
        <end position="85"/>
    </location>
</feature>
<reference evidence="2" key="1">
    <citation type="journal article" date="2020" name="Nature">
        <title>Giant virus diversity and host interactions through global metagenomics.</title>
        <authorList>
            <person name="Schulz F."/>
            <person name="Roux S."/>
            <person name="Paez-Espino D."/>
            <person name="Jungbluth S."/>
            <person name="Walsh D.A."/>
            <person name="Denef V.J."/>
            <person name="McMahon K.D."/>
            <person name="Konstantinidis K.T."/>
            <person name="Eloe-Fadrosh E.A."/>
            <person name="Kyrpides N.C."/>
            <person name="Woyke T."/>
        </authorList>
    </citation>
    <scope>NUCLEOTIDE SEQUENCE</scope>
    <source>
        <strain evidence="2">GVMAG-M-3300027736-24</strain>
    </source>
</reference>
<name>A0A6C0JPH9_9ZZZZ</name>
<feature type="compositionally biased region" description="Basic residues" evidence="1">
    <location>
        <begin position="62"/>
        <end position="74"/>
    </location>
</feature>
<feature type="region of interest" description="Disordered" evidence="1">
    <location>
        <begin position="1"/>
        <end position="93"/>
    </location>
</feature>
<organism evidence="2">
    <name type="scientific">viral metagenome</name>
    <dbReference type="NCBI Taxonomy" id="1070528"/>
    <lineage>
        <taxon>unclassified sequences</taxon>
        <taxon>metagenomes</taxon>
        <taxon>organismal metagenomes</taxon>
    </lineage>
</organism>
<feature type="compositionally biased region" description="Low complexity" evidence="1">
    <location>
        <begin position="30"/>
        <end position="60"/>
    </location>
</feature>
<dbReference type="AlphaFoldDB" id="A0A6C0JPH9"/>
<feature type="compositionally biased region" description="Polar residues" evidence="1">
    <location>
        <begin position="1"/>
        <end position="16"/>
    </location>
</feature>
<dbReference type="EMBL" id="MN740417">
    <property type="protein sequence ID" value="QHU05614.1"/>
    <property type="molecule type" value="Genomic_DNA"/>
</dbReference>
<accession>A0A6C0JPH9</accession>